<accession>A0AA40EZ40</accession>
<sequence>MGWGHSERARLRRFISNRNPTVSEMQSMWTWLSFRAATQILAERLLQFVNVSPPLGCQNILSWDSFGREVDVEGEGFRLRRLHYSALFSANVIPDPAEPEQGHFWSYALLYLADALADHGDDSEASRKIEIMAKESPQIFKQATRDVKRLLGVQTILGSRGPREPRLA</sequence>
<evidence type="ECO:0000313" key="2">
    <source>
        <dbReference type="Proteomes" id="UP001172159"/>
    </source>
</evidence>
<gene>
    <name evidence="1" type="ORF">B0T21DRAFT_388958</name>
</gene>
<protein>
    <submittedName>
        <fullName evidence="1">Uncharacterized protein</fullName>
    </submittedName>
</protein>
<proteinExistence type="predicted"/>
<keyword evidence="2" id="KW-1185">Reference proteome</keyword>
<organism evidence="1 2">
    <name type="scientific">Apiosordaria backusii</name>
    <dbReference type="NCBI Taxonomy" id="314023"/>
    <lineage>
        <taxon>Eukaryota</taxon>
        <taxon>Fungi</taxon>
        <taxon>Dikarya</taxon>
        <taxon>Ascomycota</taxon>
        <taxon>Pezizomycotina</taxon>
        <taxon>Sordariomycetes</taxon>
        <taxon>Sordariomycetidae</taxon>
        <taxon>Sordariales</taxon>
        <taxon>Lasiosphaeriaceae</taxon>
        <taxon>Apiosordaria</taxon>
    </lineage>
</organism>
<reference evidence="1" key="1">
    <citation type="submission" date="2023-06" db="EMBL/GenBank/DDBJ databases">
        <title>Genome-scale phylogeny and comparative genomics of the fungal order Sordariales.</title>
        <authorList>
            <consortium name="Lawrence Berkeley National Laboratory"/>
            <person name="Hensen N."/>
            <person name="Bonometti L."/>
            <person name="Westerberg I."/>
            <person name="Brannstrom I.O."/>
            <person name="Guillou S."/>
            <person name="Cros-Aarteil S."/>
            <person name="Calhoun S."/>
            <person name="Haridas S."/>
            <person name="Kuo A."/>
            <person name="Mondo S."/>
            <person name="Pangilinan J."/>
            <person name="Riley R."/>
            <person name="Labutti K."/>
            <person name="Andreopoulos B."/>
            <person name="Lipzen A."/>
            <person name="Chen C."/>
            <person name="Yanf M."/>
            <person name="Daum C."/>
            <person name="Ng V."/>
            <person name="Clum A."/>
            <person name="Steindorff A."/>
            <person name="Ohm R."/>
            <person name="Martin F."/>
            <person name="Silar P."/>
            <person name="Natvig D."/>
            <person name="Lalanne C."/>
            <person name="Gautier V."/>
            <person name="Ament-Velasquez S.L."/>
            <person name="Kruys A."/>
            <person name="Hutchinson M.I."/>
            <person name="Powell A.J."/>
            <person name="Barry K."/>
            <person name="Miller A.N."/>
            <person name="Grigoriev I.V."/>
            <person name="Debuchy R."/>
            <person name="Gladieux P."/>
            <person name="Thoren M.H."/>
            <person name="Johannesson H."/>
        </authorList>
    </citation>
    <scope>NUCLEOTIDE SEQUENCE</scope>
    <source>
        <strain evidence="1">CBS 540.89</strain>
    </source>
</reference>
<dbReference type="AlphaFoldDB" id="A0AA40EZ40"/>
<dbReference type="EMBL" id="JAUKTV010000001">
    <property type="protein sequence ID" value="KAK0747999.1"/>
    <property type="molecule type" value="Genomic_DNA"/>
</dbReference>
<evidence type="ECO:0000313" key="1">
    <source>
        <dbReference type="EMBL" id="KAK0747999.1"/>
    </source>
</evidence>
<dbReference type="Proteomes" id="UP001172159">
    <property type="component" value="Unassembled WGS sequence"/>
</dbReference>
<comment type="caution">
    <text evidence="1">The sequence shown here is derived from an EMBL/GenBank/DDBJ whole genome shotgun (WGS) entry which is preliminary data.</text>
</comment>
<name>A0AA40EZ40_9PEZI</name>